<comment type="caution">
    <text evidence="1">The sequence shown here is derived from an EMBL/GenBank/DDBJ whole genome shotgun (WGS) entry which is preliminary data.</text>
</comment>
<dbReference type="RefSeq" id="WP_382221445.1">
    <property type="nucleotide sequence ID" value="NZ_JBHTCA010000004.1"/>
</dbReference>
<gene>
    <name evidence="1" type="ORF">ACFQPB_07655</name>
</gene>
<evidence type="ECO:0000313" key="2">
    <source>
        <dbReference type="Proteomes" id="UP001596501"/>
    </source>
</evidence>
<name>A0ABW2QIC8_9BURK</name>
<dbReference type="EMBL" id="JBHTCA010000004">
    <property type="protein sequence ID" value="MFC7408732.1"/>
    <property type="molecule type" value="Genomic_DNA"/>
</dbReference>
<organism evidence="1 2">
    <name type="scientific">Hydrogenophaga atypica</name>
    <dbReference type="NCBI Taxonomy" id="249409"/>
    <lineage>
        <taxon>Bacteria</taxon>
        <taxon>Pseudomonadati</taxon>
        <taxon>Pseudomonadota</taxon>
        <taxon>Betaproteobacteria</taxon>
        <taxon>Burkholderiales</taxon>
        <taxon>Comamonadaceae</taxon>
        <taxon>Hydrogenophaga</taxon>
    </lineage>
</organism>
<accession>A0ABW2QIC8</accession>
<dbReference type="Pfam" id="PF13991">
    <property type="entry name" value="BssS"/>
    <property type="match status" value="1"/>
</dbReference>
<protein>
    <recommendedName>
        <fullName evidence="3">BssS family protein</fullName>
    </recommendedName>
</protein>
<evidence type="ECO:0008006" key="3">
    <source>
        <dbReference type="Google" id="ProtNLM"/>
    </source>
</evidence>
<proteinExistence type="predicted"/>
<reference evidence="2" key="1">
    <citation type="journal article" date="2019" name="Int. J. Syst. Evol. Microbiol.">
        <title>The Global Catalogue of Microorganisms (GCM) 10K type strain sequencing project: providing services to taxonomists for standard genome sequencing and annotation.</title>
        <authorList>
            <consortium name="The Broad Institute Genomics Platform"/>
            <consortium name="The Broad Institute Genome Sequencing Center for Infectious Disease"/>
            <person name="Wu L."/>
            <person name="Ma J."/>
        </authorList>
    </citation>
    <scope>NUCLEOTIDE SEQUENCE [LARGE SCALE GENOMIC DNA]</scope>
    <source>
        <strain evidence="2">CGMCC 1.12371</strain>
    </source>
</reference>
<dbReference type="InterPro" id="IPR025730">
    <property type="entry name" value="Biofilm_BssS"/>
</dbReference>
<keyword evidence="2" id="KW-1185">Reference proteome</keyword>
<dbReference type="Proteomes" id="UP001596501">
    <property type="component" value="Unassembled WGS sequence"/>
</dbReference>
<sequence>MTQDIPLAPIAGWTTGPIPAYGAVILRLDYLLHPTQQPSEALQTPHFVLTAAQALELSEALKKHAAALKDGPPEGTGLPKH</sequence>
<evidence type="ECO:0000313" key="1">
    <source>
        <dbReference type="EMBL" id="MFC7408732.1"/>
    </source>
</evidence>